<dbReference type="InterPro" id="IPR011604">
    <property type="entry name" value="PDDEXK-like_dom_sf"/>
</dbReference>
<dbReference type="EMBL" id="VSIJ01000005">
    <property type="protein sequence ID" value="TXX67338.1"/>
    <property type="molecule type" value="Genomic_DNA"/>
</dbReference>
<dbReference type="AlphaFoldDB" id="A0ABD7SR98"/>
<evidence type="ECO:0000313" key="1">
    <source>
        <dbReference type="EMBL" id="TXX67338.1"/>
    </source>
</evidence>
<protein>
    <submittedName>
        <fullName evidence="1">Uncharacterized protein</fullName>
    </submittedName>
</protein>
<gene>
    <name evidence="1" type="ORF">FXF03_01825</name>
</gene>
<evidence type="ECO:0000313" key="2">
    <source>
        <dbReference type="Proteomes" id="UP000323819"/>
    </source>
</evidence>
<dbReference type="RefSeq" id="WP_148521497.1">
    <property type="nucleotide sequence ID" value="NZ_VSIJ01000005.1"/>
</dbReference>
<accession>A0ABD7SR98</accession>
<name>A0ABD7SR98_VIBCL</name>
<dbReference type="Gene3D" id="3.90.320.10">
    <property type="match status" value="1"/>
</dbReference>
<sequence>MNKYIQTIVKERLEKLIDQHPEETSVVGELLQLKALLNDLETENLQGTKIDKQKIRDEVYSIISAVPQRNHIRDEDLHSWVSHVMEHMPEKAIFLAKRLATIGGSEIGVFVQAKRNRECESVSDYGFSHVSDHQLIEEKLLRRLPEIENDNFTRGNLFEDKAAEAYFMHLSEKYKTVKNRPDIKSKILEAKAIYPWARVQVDDVWFCDGKLILTDYKVPSVQSFNAMMYSEPLTYSCQTTLGKMIAKSIGIEIDLMTVCPLDINKGRINEIIVEEDQKLEEEIIETGLYYHDLICNGRMPPPNIPKYAVFSKENLPADLIELIHSEGILRQLASTIKILQEQQAPLLDSGLKKIYAASQFADNYRFNIGTMNLIGSLKKEFDKDAAIDFLIKNGMSEADAQSAAKRVDKLENTLKKFISNNEQMNLFIKQSFEVSLSQSRDKAGQVFELRSALSSELQSRVSDLIEDIGSTLNEHDNLVNSPEAIFKTQKRQLAKLSKIAAESPIKSVSQNAERILEIRNVSYDIGSPFVEQRIVSKDSEVSKALNEVNNEMPDISQFIRFRS</sequence>
<dbReference type="Proteomes" id="UP000323819">
    <property type="component" value="Unassembled WGS sequence"/>
</dbReference>
<comment type="caution">
    <text evidence="1">The sequence shown here is derived from an EMBL/GenBank/DDBJ whole genome shotgun (WGS) entry which is preliminary data.</text>
</comment>
<reference evidence="1 2" key="1">
    <citation type="submission" date="2019-06" db="EMBL/GenBank/DDBJ databases">
        <title>Vibrio cholerae phylogeny based on whole-genome sequencing reveals genetic diversity and population strucutre.</title>
        <authorList>
            <person name="Zhiqiu Y."/>
            <person name="Bin L."/>
            <person name="Lingyan J."/>
        </authorList>
    </citation>
    <scope>NUCLEOTIDE SEQUENCE [LARGE SCALE GENOMIC DNA]</scope>
    <source>
        <strain evidence="1 2">N2814</strain>
    </source>
</reference>
<organism evidence="1 2">
    <name type="scientific">Vibrio cholerae</name>
    <dbReference type="NCBI Taxonomy" id="666"/>
    <lineage>
        <taxon>Bacteria</taxon>
        <taxon>Pseudomonadati</taxon>
        <taxon>Pseudomonadota</taxon>
        <taxon>Gammaproteobacteria</taxon>
        <taxon>Vibrionales</taxon>
        <taxon>Vibrionaceae</taxon>
        <taxon>Vibrio</taxon>
    </lineage>
</organism>
<proteinExistence type="predicted"/>